<dbReference type="Pfam" id="PF10047">
    <property type="entry name" value="DUF2281"/>
    <property type="match status" value="1"/>
</dbReference>
<organism evidence="2 3">
    <name type="scientific">Fraserbacteria sp. (strain RBG_16_55_9)</name>
    <dbReference type="NCBI Taxonomy" id="1817864"/>
    <lineage>
        <taxon>Bacteria</taxon>
        <taxon>Candidatus Fraseribacteriota</taxon>
    </lineage>
</organism>
<evidence type="ECO:0000313" key="2">
    <source>
        <dbReference type="EMBL" id="OGF52644.1"/>
    </source>
</evidence>
<sequence length="77" mass="9457">MTQEQEQLILDRVRKLSPERLQEVLDFIEFLQQRERQQHWVGFDEWAMNLAKERGFQHLTEENVAQIVKVHRRRARS</sequence>
<dbReference type="InterPro" id="IPR018739">
    <property type="entry name" value="DUF2281"/>
</dbReference>
<protein>
    <recommendedName>
        <fullName evidence="1">DUF2281 domain-containing protein</fullName>
    </recommendedName>
</protein>
<gene>
    <name evidence="2" type="ORF">A2Z21_05090</name>
</gene>
<dbReference type="EMBL" id="MFGX01000133">
    <property type="protein sequence ID" value="OGF52644.1"/>
    <property type="molecule type" value="Genomic_DNA"/>
</dbReference>
<comment type="caution">
    <text evidence="2">The sequence shown here is derived from an EMBL/GenBank/DDBJ whole genome shotgun (WGS) entry which is preliminary data.</text>
</comment>
<dbReference type="STRING" id="1817864.A2Z21_05090"/>
<evidence type="ECO:0000313" key="3">
    <source>
        <dbReference type="Proteomes" id="UP000179157"/>
    </source>
</evidence>
<accession>A0A1F5UNB7</accession>
<reference evidence="2 3" key="1">
    <citation type="journal article" date="2016" name="Nat. Commun.">
        <title>Thousands of microbial genomes shed light on interconnected biogeochemical processes in an aquifer system.</title>
        <authorList>
            <person name="Anantharaman K."/>
            <person name="Brown C.T."/>
            <person name="Hug L.A."/>
            <person name="Sharon I."/>
            <person name="Castelle C.J."/>
            <person name="Probst A.J."/>
            <person name="Thomas B.C."/>
            <person name="Singh A."/>
            <person name="Wilkins M.J."/>
            <person name="Karaoz U."/>
            <person name="Brodie E.L."/>
            <person name="Williams K.H."/>
            <person name="Hubbard S.S."/>
            <person name="Banfield J.F."/>
        </authorList>
    </citation>
    <scope>NUCLEOTIDE SEQUENCE [LARGE SCALE GENOMIC DNA]</scope>
    <source>
        <strain evidence="3">RBG_16_55_9</strain>
    </source>
</reference>
<name>A0A1F5UNB7_FRAXR</name>
<dbReference type="AlphaFoldDB" id="A0A1F5UNB7"/>
<proteinExistence type="predicted"/>
<evidence type="ECO:0000259" key="1">
    <source>
        <dbReference type="Pfam" id="PF10047"/>
    </source>
</evidence>
<feature type="domain" description="DUF2281" evidence="1">
    <location>
        <begin position="9"/>
        <end position="37"/>
    </location>
</feature>
<dbReference type="Proteomes" id="UP000179157">
    <property type="component" value="Unassembled WGS sequence"/>
</dbReference>